<feature type="compositionally biased region" description="Low complexity" evidence="1">
    <location>
        <begin position="123"/>
        <end position="134"/>
    </location>
</feature>
<evidence type="ECO:0000256" key="1">
    <source>
        <dbReference type="SAM" id="MobiDB-lite"/>
    </source>
</evidence>
<name>A0AA38GKM9_TAXCH</name>
<evidence type="ECO:0000313" key="2">
    <source>
        <dbReference type="EMBL" id="KAH9324781.1"/>
    </source>
</evidence>
<dbReference type="SUPFAM" id="SSF82153">
    <property type="entry name" value="FAS1 domain"/>
    <property type="match status" value="1"/>
</dbReference>
<dbReference type="InterPro" id="IPR036378">
    <property type="entry name" value="FAS1_dom_sf"/>
</dbReference>
<dbReference type="AlphaFoldDB" id="A0AA38GKM9"/>
<feature type="region of interest" description="Disordered" evidence="1">
    <location>
        <begin position="115"/>
        <end position="134"/>
    </location>
</feature>
<dbReference type="Proteomes" id="UP000824469">
    <property type="component" value="Unassembled WGS sequence"/>
</dbReference>
<reference evidence="2 3" key="1">
    <citation type="journal article" date="2021" name="Nat. Plants">
        <title>The Taxus genome provides insights into paclitaxel biosynthesis.</title>
        <authorList>
            <person name="Xiong X."/>
            <person name="Gou J."/>
            <person name="Liao Q."/>
            <person name="Li Y."/>
            <person name="Zhou Q."/>
            <person name="Bi G."/>
            <person name="Li C."/>
            <person name="Du R."/>
            <person name="Wang X."/>
            <person name="Sun T."/>
            <person name="Guo L."/>
            <person name="Liang H."/>
            <person name="Lu P."/>
            <person name="Wu Y."/>
            <person name="Zhang Z."/>
            <person name="Ro D.K."/>
            <person name="Shang Y."/>
            <person name="Huang S."/>
            <person name="Yan J."/>
        </authorList>
    </citation>
    <scope>NUCLEOTIDE SEQUENCE [LARGE SCALE GENOMIC DNA]</scope>
    <source>
        <strain evidence="2">Ta-2019</strain>
    </source>
</reference>
<dbReference type="EMBL" id="JAHRHJ020000002">
    <property type="protein sequence ID" value="KAH9324781.1"/>
    <property type="molecule type" value="Genomic_DNA"/>
</dbReference>
<organism evidence="2 3">
    <name type="scientific">Taxus chinensis</name>
    <name type="common">Chinese yew</name>
    <name type="synonym">Taxus wallichiana var. chinensis</name>
    <dbReference type="NCBI Taxonomy" id="29808"/>
    <lineage>
        <taxon>Eukaryota</taxon>
        <taxon>Viridiplantae</taxon>
        <taxon>Streptophyta</taxon>
        <taxon>Embryophyta</taxon>
        <taxon>Tracheophyta</taxon>
        <taxon>Spermatophyta</taxon>
        <taxon>Pinopsida</taxon>
        <taxon>Pinidae</taxon>
        <taxon>Conifers II</taxon>
        <taxon>Cupressales</taxon>
        <taxon>Taxaceae</taxon>
        <taxon>Taxus</taxon>
    </lineage>
</organism>
<evidence type="ECO:0000313" key="3">
    <source>
        <dbReference type="Proteomes" id="UP000824469"/>
    </source>
</evidence>
<comment type="caution">
    <text evidence="2">The sequence shown here is derived from an EMBL/GenBank/DDBJ whole genome shotgun (WGS) entry which is preliminary data.</text>
</comment>
<protein>
    <submittedName>
        <fullName evidence="2">Uncharacterized protein</fullName>
    </submittedName>
</protein>
<accession>A0AA38GKM9</accession>
<feature type="non-terminal residue" evidence="2">
    <location>
        <position position="245"/>
    </location>
</feature>
<keyword evidence="3" id="KW-1185">Reference proteome</keyword>
<sequence>MLFDAAVICAFRFSRGEETWTPLVQDLRPVDHRHGGSENLRRRHYYWSHSELAPTDEAFARPLMAKLNKLSSAQQVSLLEYHAMPVYSPTGRLKIASSPMSTLVDDHPISRAHTCAPAPQTLTPTPSGASSGSSWRKHRDVSCAFHTRIFTFFLHGFSNPRTQLFLFDVQTSNTNFSEALGDYKQAPLSSFLFENDDKSEVLMGFVLAEPRERGGQTKSCTKWLNSEDNKDKLLWRMVNYRPNQG</sequence>
<proteinExistence type="predicted"/>
<gene>
    <name evidence="2" type="ORF">KI387_004959</name>
</gene>